<dbReference type="SMART" id="SM01005">
    <property type="entry name" value="Ala_racemase_C"/>
    <property type="match status" value="1"/>
</dbReference>
<dbReference type="AlphaFoldDB" id="A0A4R5NAP9"/>
<dbReference type="NCBIfam" id="TIGR00492">
    <property type="entry name" value="alr"/>
    <property type="match status" value="1"/>
</dbReference>
<dbReference type="RefSeq" id="WP_010008251.1">
    <property type="nucleotide sequence ID" value="NZ_JAGYGP010000002.1"/>
</dbReference>
<dbReference type="InterPro" id="IPR000821">
    <property type="entry name" value="Ala_racemase"/>
</dbReference>
<evidence type="ECO:0000256" key="5">
    <source>
        <dbReference type="PIRSR" id="PIRSR600821-50"/>
    </source>
</evidence>
<dbReference type="PRINTS" id="PR00992">
    <property type="entry name" value="ALARACEMASE"/>
</dbReference>
<feature type="domain" description="Alanine racemase C-terminal" evidence="7">
    <location>
        <begin position="244"/>
        <end position="369"/>
    </location>
</feature>
<evidence type="ECO:0000259" key="7">
    <source>
        <dbReference type="SMART" id="SM01005"/>
    </source>
</evidence>
<dbReference type="InterPro" id="IPR001608">
    <property type="entry name" value="Ala_racemase_N"/>
</dbReference>
<dbReference type="InterPro" id="IPR011079">
    <property type="entry name" value="Ala_racemase_C"/>
</dbReference>
<dbReference type="Gene3D" id="3.20.20.10">
    <property type="entry name" value="Alanine racemase"/>
    <property type="match status" value="1"/>
</dbReference>
<proteinExistence type="inferred from homology"/>
<organism evidence="8 9">
    <name type="scientific">Leuconostoc fallax</name>
    <dbReference type="NCBI Taxonomy" id="1251"/>
    <lineage>
        <taxon>Bacteria</taxon>
        <taxon>Bacillati</taxon>
        <taxon>Bacillota</taxon>
        <taxon>Bacilli</taxon>
        <taxon>Lactobacillales</taxon>
        <taxon>Lactobacillaceae</taxon>
        <taxon>Leuconostoc</taxon>
    </lineage>
</organism>
<dbReference type="SUPFAM" id="SSF51419">
    <property type="entry name" value="PLP-binding barrel"/>
    <property type="match status" value="1"/>
</dbReference>
<dbReference type="EC" id="5.1.1.1" evidence="4"/>
<evidence type="ECO:0000313" key="9">
    <source>
        <dbReference type="Proteomes" id="UP000295681"/>
    </source>
</evidence>
<gene>
    <name evidence="8" type="ORF">C5L23_000750</name>
</gene>
<evidence type="ECO:0000256" key="3">
    <source>
        <dbReference type="ARBA" id="ARBA00023235"/>
    </source>
</evidence>
<dbReference type="FunFam" id="3.20.20.10:FF:000002">
    <property type="entry name" value="Alanine racemase"/>
    <property type="match status" value="1"/>
</dbReference>
<evidence type="ECO:0000256" key="2">
    <source>
        <dbReference type="ARBA" id="ARBA00022898"/>
    </source>
</evidence>
<feature type="modified residue" description="N6-(pyridoxal phosphate)lysine" evidence="4 5">
    <location>
        <position position="39"/>
    </location>
</feature>
<protein>
    <recommendedName>
        <fullName evidence="4">Alanine racemase</fullName>
        <ecNumber evidence="4">5.1.1.1</ecNumber>
    </recommendedName>
</protein>
<dbReference type="Proteomes" id="UP000295681">
    <property type="component" value="Unassembled WGS sequence"/>
</dbReference>
<name>A0A4R5NAP9_9LACO</name>
<evidence type="ECO:0000256" key="6">
    <source>
        <dbReference type="PIRSR" id="PIRSR600821-52"/>
    </source>
</evidence>
<dbReference type="PANTHER" id="PTHR30511:SF0">
    <property type="entry name" value="ALANINE RACEMASE, CATABOLIC-RELATED"/>
    <property type="match status" value="1"/>
</dbReference>
<dbReference type="EMBL" id="PUFI01000009">
    <property type="protein sequence ID" value="TDG68831.1"/>
    <property type="molecule type" value="Genomic_DNA"/>
</dbReference>
<dbReference type="PROSITE" id="PS00395">
    <property type="entry name" value="ALANINE_RACEMASE"/>
    <property type="match status" value="1"/>
</dbReference>
<evidence type="ECO:0000256" key="4">
    <source>
        <dbReference type="HAMAP-Rule" id="MF_01201"/>
    </source>
</evidence>
<dbReference type="GO" id="GO:0030632">
    <property type="term" value="P:D-alanine biosynthetic process"/>
    <property type="evidence" value="ECO:0007669"/>
    <property type="project" value="UniProtKB-UniRule"/>
</dbReference>
<dbReference type="GO" id="GO:0008784">
    <property type="term" value="F:alanine racemase activity"/>
    <property type="evidence" value="ECO:0007669"/>
    <property type="project" value="UniProtKB-UniRule"/>
</dbReference>
<dbReference type="InterPro" id="IPR029066">
    <property type="entry name" value="PLP-binding_barrel"/>
</dbReference>
<keyword evidence="3 4" id="KW-0413">Isomerase</keyword>
<dbReference type="PANTHER" id="PTHR30511">
    <property type="entry name" value="ALANINE RACEMASE"/>
    <property type="match status" value="1"/>
</dbReference>
<comment type="cofactor">
    <cofactor evidence="1 4 5">
        <name>pyridoxal 5'-phosphate</name>
        <dbReference type="ChEBI" id="CHEBI:597326"/>
    </cofactor>
</comment>
<accession>A0A4R5NAP9</accession>
<dbReference type="SUPFAM" id="SSF50621">
    <property type="entry name" value="Alanine racemase C-terminal domain-like"/>
    <property type="match status" value="1"/>
</dbReference>
<comment type="caution">
    <text evidence="8">The sequence shown here is derived from an EMBL/GenBank/DDBJ whole genome shotgun (WGS) entry which is preliminary data.</text>
</comment>
<dbReference type="UniPathway" id="UPA00042">
    <property type="reaction ID" value="UER00497"/>
</dbReference>
<dbReference type="InterPro" id="IPR020622">
    <property type="entry name" value="Ala_racemase_pyridoxalP-BS"/>
</dbReference>
<dbReference type="GO" id="GO:0005829">
    <property type="term" value="C:cytosol"/>
    <property type="evidence" value="ECO:0007669"/>
    <property type="project" value="TreeGrafter"/>
</dbReference>
<keyword evidence="2 4" id="KW-0663">Pyridoxal phosphate</keyword>
<dbReference type="GO" id="GO:0009252">
    <property type="term" value="P:peptidoglycan biosynthetic process"/>
    <property type="evidence" value="ECO:0007669"/>
    <property type="project" value="TreeGrafter"/>
</dbReference>
<dbReference type="HAMAP" id="MF_01201">
    <property type="entry name" value="Ala_racemase"/>
    <property type="match status" value="1"/>
</dbReference>
<evidence type="ECO:0000256" key="1">
    <source>
        <dbReference type="ARBA" id="ARBA00001933"/>
    </source>
</evidence>
<keyword evidence="9" id="KW-1185">Reference proteome</keyword>
<sequence length="370" mass="40571">MVEAITRPTRIEISKSAIQHNIEVVKQTAGATKLFLAVKSNGYGLGLVPVSQAAVAGGAYGLAVALMDEALALRDARITAPIIILGISPAEQAELMAVQNIITTVVSLDWLKSAAQNLSGEQRLAVSIGVDTGMGRIGFRDRDALAETIDYLQQHQDKFEYTGLFTHFSESDSSEVAYFHKQLERWHALTDGLPAPKFYHVANSGAAMYHADEVPHDVVRVGTVVYGMEPSRGELNDGKDLQPVMTLRSEINFMKQLPAGEGISYSHKYTTTDDEWIGTVPIGYGDGWLRKMMGFNVIVDGQYVPIVGQVAMDQLMIRLPREYPLGTTVTFIGRDGALENTLEDVATHADLAPWEIVTGFQERLHRILVD</sequence>
<dbReference type="Pfam" id="PF00842">
    <property type="entry name" value="Ala_racemase_C"/>
    <property type="match status" value="1"/>
</dbReference>
<comment type="function">
    <text evidence="4">Catalyzes the interconversion of L-alanine and D-alanine. May also act on other amino acids.</text>
</comment>
<dbReference type="STRING" id="907931.GCA_000165675_00648"/>
<dbReference type="Gene3D" id="2.40.37.10">
    <property type="entry name" value="Lyase, Ornithine Decarboxylase, Chain A, domain 1"/>
    <property type="match status" value="1"/>
</dbReference>
<comment type="pathway">
    <text evidence="4">Amino-acid biosynthesis; D-alanine biosynthesis; D-alanine from L-alanine: step 1/1.</text>
</comment>
<feature type="active site" description="Proton acceptor; specific for D-alanine" evidence="4">
    <location>
        <position position="39"/>
    </location>
</feature>
<dbReference type="CDD" id="cd00430">
    <property type="entry name" value="PLPDE_III_AR"/>
    <property type="match status" value="1"/>
</dbReference>
<comment type="catalytic activity">
    <reaction evidence="4">
        <text>L-alanine = D-alanine</text>
        <dbReference type="Rhea" id="RHEA:20249"/>
        <dbReference type="ChEBI" id="CHEBI:57416"/>
        <dbReference type="ChEBI" id="CHEBI:57972"/>
        <dbReference type="EC" id="5.1.1.1"/>
    </reaction>
</comment>
<feature type="binding site" evidence="4 6">
    <location>
        <position position="136"/>
    </location>
    <ligand>
        <name>substrate</name>
    </ligand>
</feature>
<dbReference type="InterPro" id="IPR009006">
    <property type="entry name" value="Ala_racemase/Decarboxylase_C"/>
</dbReference>
<dbReference type="Pfam" id="PF01168">
    <property type="entry name" value="Ala_racemase_N"/>
    <property type="match status" value="1"/>
</dbReference>
<feature type="binding site" evidence="4 6">
    <location>
        <position position="312"/>
    </location>
    <ligand>
        <name>substrate</name>
    </ligand>
</feature>
<comment type="similarity">
    <text evidence="4">Belongs to the alanine racemase family.</text>
</comment>
<dbReference type="GO" id="GO:0030170">
    <property type="term" value="F:pyridoxal phosphate binding"/>
    <property type="evidence" value="ECO:0007669"/>
    <property type="project" value="UniProtKB-UniRule"/>
</dbReference>
<reference evidence="8 9" key="1">
    <citation type="journal article" date="2019" name="Appl. Microbiol. Biotechnol.">
        <title>Uncovering carbohydrate metabolism through a genotype-phenotype association study of 56 lactic acid bacteria genomes.</title>
        <authorList>
            <person name="Buron-Moles G."/>
            <person name="Chailyan A."/>
            <person name="Dolejs I."/>
            <person name="Forster J."/>
            <person name="Miks M.H."/>
        </authorList>
    </citation>
    <scope>NUCLEOTIDE SEQUENCE [LARGE SCALE GENOMIC DNA]</scope>
    <source>
        <strain evidence="8 9">ATCC 700006</strain>
    </source>
</reference>
<evidence type="ECO:0000313" key="8">
    <source>
        <dbReference type="EMBL" id="TDG68831.1"/>
    </source>
</evidence>
<feature type="active site" description="Proton acceptor; specific for L-alanine" evidence="4">
    <location>
        <position position="265"/>
    </location>
</feature>